<feature type="binding site" evidence="4">
    <location>
        <position position="78"/>
    </location>
    <ligand>
        <name>substrate</name>
    </ligand>
</feature>
<dbReference type="InterPro" id="IPR028978">
    <property type="entry name" value="Chorismate_lyase_/UTRA_dom_sf"/>
</dbReference>
<dbReference type="HAMAP" id="MF_01632">
    <property type="entry name" value="UbiC"/>
    <property type="match status" value="1"/>
</dbReference>
<dbReference type="GO" id="GO:0042866">
    <property type="term" value="P:pyruvate biosynthetic process"/>
    <property type="evidence" value="ECO:0007669"/>
    <property type="project" value="UniProtKB-UniRule"/>
</dbReference>
<dbReference type="GO" id="GO:0006744">
    <property type="term" value="P:ubiquinone biosynthetic process"/>
    <property type="evidence" value="ECO:0007669"/>
    <property type="project" value="UniProtKB-UniRule"/>
</dbReference>
<comment type="subcellular location">
    <subcellularLocation>
        <location evidence="4">Cytoplasm</location>
    </subcellularLocation>
</comment>
<proteinExistence type="inferred from homology"/>
<evidence type="ECO:0000256" key="3">
    <source>
        <dbReference type="ARBA" id="ARBA00023239"/>
    </source>
</evidence>
<keyword evidence="2 4" id="KW-0831">Ubiquinone biosynthesis</keyword>
<reference evidence="5 6" key="1">
    <citation type="submission" date="2016-09" db="EMBL/GenBank/DDBJ databases">
        <authorList>
            <person name="Doonan J."/>
            <person name="Pachebat J.A."/>
            <person name="Golyshin P.N."/>
            <person name="Denman S."/>
            <person name="Mcdonald J.E."/>
        </authorList>
    </citation>
    <scope>NUCLEOTIDE SEQUENCE [LARGE SCALE GENOMIC DNA]</scope>
    <source>
        <strain evidence="5 6">NCPPB 3934</strain>
    </source>
</reference>
<feature type="binding site" evidence="4">
    <location>
        <position position="157"/>
    </location>
    <ligand>
        <name>substrate</name>
    </ligand>
</feature>
<gene>
    <name evidence="4" type="primary">ubiC</name>
    <name evidence="5" type="ORF">BIY29_15065</name>
</gene>
<evidence type="ECO:0000313" key="5">
    <source>
        <dbReference type="EMBL" id="RLM20581.1"/>
    </source>
</evidence>
<dbReference type="OrthoDB" id="9789493at2"/>
<dbReference type="RefSeq" id="WP_121575988.1">
    <property type="nucleotide sequence ID" value="NZ_MJLZ01000039.1"/>
</dbReference>
<dbReference type="PANTHER" id="PTHR38683">
    <property type="entry name" value="CHORISMATE PYRUVATE-LYASE"/>
    <property type="match status" value="1"/>
</dbReference>
<keyword evidence="6" id="KW-1185">Reference proteome</keyword>
<evidence type="ECO:0000256" key="1">
    <source>
        <dbReference type="ARBA" id="ARBA00022490"/>
    </source>
</evidence>
<comment type="pathway">
    <text evidence="4">Cofactor biosynthesis; ubiquinone biosynthesis.</text>
</comment>
<evidence type="ECO:0000313" key="6">
    <source>
        <dbReference type="Proteomes" id="UP000285648"/>
    </source>
</evidence>
<evidence type="ECO:0000256" key="2">
    <source>
        <dbReference type="ARBA" id="ARBA00022688"/>
    </source>
</evidence>
<dbReference type="GO" id="GO:0005829">
    <property type="term" value="C:cytosol"/>
    <property type="evidence" value="ECO:0007669"/>
    <property type="project" value="TreeGrafter"/>
</dbReference>
<dbReference type="Gene3D" id="3.40.1410.10">
    <property type="entry name" value="Chorismate lyase-like"/>
    <property type="match status" value="1"/>
</dbReference>
<keyword evidence="3 4" id="KW-0456">Lyase</keyword>
<dbReference type="EMBL" id="MJLZ01000039">
    <property type="protein sequence ID" value="RLM20581.1"/>
    <property type="molecule type" value="Genomic_DNA"/>
</dbReference>
<dbReference type="AlphaFoldDB" id="A0A421DL60"/>
<dbReference type="GO" id="GO:0008813">
    <property type="term" value="F:chorismate lyase activity"/>
    <property type="evidence" value="ECO:0007669"/>
    <property type="project" value="UniProtKB-UniRule"/>
</dbReference>
<dbReference type="EC" id="4.1.3.40" evidence="4"/>
<protein>
    <recommendedName>
        <fullName evidence="4">Chorismate pyruvate-lyase</fullName>
        <shortName evidence="4">CL</shortName>
        <shortName evidence="4">CPL</shortName>
        <ecNumber evidence="4">4.1.3.40</ecNumber>
    </recommendedName>
</protein>
<comment type="caution">
    <text evidence="5">The sequence shown here is derived from an EMBL/GenBank/DDBJ whole genome shotgun (WGS) entry which is preliminary data.</text>
</comment>
<accession>A0A421DL60</accession>
<evidence type="ECO:0000256" key="4">
    <source>
        <dbReference type="HAMAP-Rule" id="MF_01632"/>
    </source>
</evidence>
<name>A0A421DL60_9GAMM</name>
<feature type="binding site" evidence="4">
    <location>
        <position position="116"/>
    </location>
    <ligand>
        <name>substrate</name>
    </ligand>
</feature>
<dbReference type="PANTHER" id="PTHR38683:SF1">
    <property type="entry name" value="CHORISMATE PYRUVATE-LYASE"/>
    <property type="match status" value="1"/>
</dbReference>
<comment type="subunit">
    <text evidence="4">Monomer.</text>
</comment>
<dbReference type="NCBIfam" id="NF008656">
    <property type="entry name" value="PRK11655.1"/>
    <property type="match status" value="1"/>
</dbReference>
<comment type="function">
    <text evidence="4">Removes the pyruvyl group from chorismate, with concomitant aromatization of the ring, to provide 4-hydroxybenzoate (4HB) for the ubiquinone pathway.</text>
</comment>
<keyword evidence="1 4" id="KW-0963">Cytoplasm</keyword>
<feature type="binding site" evidence="4">
    <location>
        <position position="36"/>
    </location>
    <ligand>
        <name>substrate</name>
    </ligand>
</feature>
<dbReference type="SUPFAM" id="SSF64288">
    <property type="entry name" value="Chorismate lyase-like"/>
    <property type="match status" value="1"/>
</dbReference>
<dbReference type="Proteomes" id="UP000285648">
    <property type="component" value="Unassembled WGS sequence"/>
</dbReference>
<comment type="catalytic activity">
    <reaction evidence="4">
        <text>chorismate = 4-hydroxybenzoate + pyruvate</text>
        <dbReference type="Rhea" id="RHEA:16505"/>
        <dbReference type="ChEBI" id="CHEBI:15361"/>
        <dbReference type="ChEBI" id="CHEBI:17879"/>
        <dbReference type="ChEBI" id="CHEBI:29748"/>
        <dbReference type="EC" id="4.1.3.40"/>
    </reaction>
</comment>
<dbReference type="UniPathway" id="UPA00232"/>
<dbReference type="Pfam" id="PF04345">
    <property type="entry name" value="Chor_lyase"/>
    <property type="match status" value="1"/>
</dbReference>
<keyword evidence="4" id="KW-0670">Pyruvate</keyword>
<organism evidence="5 6">
    <name type="scientific">Brenneria alni</name>
    <dbReference type="NCBI Taxonomy" id="71656"/>
    <lineage>
        <taxon>Bacteria</taxon>
        <taxon>Pseudomonadati</taxon>
        <taxon>Pseudomonadota</taxon>
        <taxon>Gammaproteobacteria</taxon>
        <taxon>Enterobacterales</taxon>
        <taxon>Pectobacteriaceae</taxon>
        <taxon>Brenneria</taxon>
    </lineage>
</organism>
<comment type="similarity">
    <text evidence="4">Belongs to the UbiC family.</text>
</comment>
<dbReference type="InterPro" id="IPR007440">
    <property type="entry name" value="Chorismate--pyruvate_lyase"/>
</dbReference>
<sequence length="173" mass="19805">MSDVAQISLRAIEWFTEQPTIMPAHIEDWLMETDSMTQRLDGYCAQLTVTICNERFISPGELNDERTLLPVSERYWLREVVLYGDERPWLFGRTLIPQQTLDGTGAALTTIGNVPLGRYLFQHDALTRDYIHTGYSEGGWARRSRLCLSGHPLLLTELFLPEAPLYFTDSHEG</sequence>